<evidence type="ECO:0000313" key="5">
    <source>
        <dbReference type="Proteomes" id="UP001501074"/>
    </source>
</evidence>
<organism evidence="4 5">
    <name type="scientific">Kineosporia mesophila</name>
    <dbReference type="NCBI Taxonomy" id="566012"/>
    <lineage>
        <taxon>Bacteria</taxon>
        <taxon>Bacillati</taxon>
        <taxon>Actinomycetota</taxon>
        <taxon>Actinomycetes</taxon>
        <taxon>Kineosporiales</taxon>
        <taxon>Kineosporiaceae</taxon>
        <taxon>Kineosporia</taxon>
    </lineage>
</organism>
<name>A0ABP7A4P8_9ACTN</name>
<dbReference type="PANTHER" id="PTHR45982:SF1">
    <property type="entry name" value="REGULATOR OF CHROMOSOME CONDENSATION"/>
    <property type="match status" value="1"/>
</dbReference>
<dbReference type="InterPro" id="IPR000408">
    <property type="entry name" value="Reg_chr_condens"/>
</dbReference>
<dbReference type="PRINTS" id="PR00633">
    <property type="entry name" value="RCCNDNSATION"/>
</dbReference>
<dbReference type="Proteomes" id="UP001501074">
    <property type="component" value="Unassembled WGS sequence"/>
</dbReference>
<accession>A0ABP7A4P8</accession>
<dbReference type="PANTHER" id="PTHR45982">
    <property type="entry name" value="REGULATOR OF CHROMOSOME CONDENSATION"/>
    <property type="match status" value="1"/>
</dbReference>
<keyword evidence="2" id="KW-0677">Repeat</keyword>
<proteinExistence type="predicted"/>
<dbReference type="SUPFAM" id="SSF50985">
    <property type="entry name" value="RCC1/BLIP-II"/>
    <property type="match status" value="1"/>
</dbReference>
<keyword evidence="5" id="KW-1185">Reference proteome</keyword>
<reference evidence="5" key="1">
    <citation type="journal article" date="2019" name="Int. J. Syst. Evol. Microbiol.">
        <title>The Global Catalogue of Microorganisms (GCM) 10K type strain sequencing project: providing services to taxonomists for standard genome sequencing and annotation.</title>
        <authorList>
            <consortium name="The Broad Institute Genomics Platform"/>
            <consortium name="The Broad Institute Genome Sequencing Center for Infectious Disease"/>
            <person name="Wu L."/>
            <person name="Ma J."/>
        </authorList>
    </citation>
    <scope>NUCLEOTIDE SEQUENCE [LARGE SCALE GENOMIC DNA]</scope>
    <source>
        <strain evidence="5">JCM 16902</strain>
    </source>
</reference>
<feature type="domain" description="RCC1-like" evidence="3">
    <location>
        <begin position="20"/>
        <end position="334"/>
    </location>
</feature>
<evidence type="ECO:0000256" key="2">
    <source>
        <dbReference type="ARBA" id="ARBA00022737"/>
    </source>
</evidence>
<dbReference type="InterPro" id="IPR051553">
    <property type="entry name" value="Ran_GTPase-activating"/>
</dbReference>
<dbReference type="PROSITE" id="PS50012">
    <property type="entry name" value="RCC1_3"/>
    <property type="match status" value="5"/>
</dbReference>
<dbReference type="InterPro" id="IPR009091">
    <property type="entry name" value="RCC1/BLIP-II"/>
</dbReference>
<gene>
    <name evidence="4" type="ORF">GCM10022223_47530</name>
</gene>
<evidence type="ECO:0000259" key="3">
    <source>
        <dbReference type="Pfam" id="PF25390"/>
    </source>
</evidence>
<evidence type="ECO:0000313" key="4">
    <source>
        <dbReference type="EMBL" id="GAA3624927.1"/>
    </source>
</evidence>
<dbReference type="Gene3D" id="2.130.10.30">
    <property type="entry name" value="Regulator of chromosome condensation 1/beta-lactamase-inhibitor protein II"/>
    <property type="match status" value="2"/>
</dbReference>
<dbReference type="InterPro" id="IPR058923">
    <property type="entry name" value="RCC1-like_dom"/>
</dbReference>
<keyword evidence="1" id="KW-0344">Guanine-nucleotide releasing factor</keyword>
<comment type="caution">
    <text evidence="4">The sequence shown here is derived from an EMBL/GenBank/DDBJ whole genome shotgun (WGS) entry which is preliminary data.</text>
</comment>
<dbReference type="EMBL" id="BAAAZO010000009">
    <property type="protein sequence ID" value="GAA3624927.1"/>
    <property type="molecule type" value="Genomic_DNA"/>
</dbReference>
<dbReference type="Pfam" id="PF25390">
    <property type="entry name" value="WD40_RLD"/>
    <property type="match status" value="1"/>
</dbReference>
<evidence type="ECO:0000256" key="1">
    <source>
        <dbReference type="ARBA" id="ARBA00022658"/>
    </source>
</evidence>
<sequence length="405" mass="40575">MAETPAAPAIPTAPAVVSSLVSAGWNASGQLLTGSTDTVAHTGALAMPVQDNPIASKALSDLSVGEFATCALAVGTAYCWGTNPDGQLGNGTTDSATLPTPVGGVLVGKTVTDIQAGVHQTCAVADSKAYCWGANGSGQLGDGTTISSSLPVEVGGLLTGKTVTQVSTQSGHTCALAEGKVYCWGDNAWGQLGNNTTTKSLVPVAVNTTGVLKDKTVTALSTGYLQNCVIADGKAYCWGYGSYGALGNFATNNSSVPVAVYTANDGLGGKTVTSIDSHSYSSCAVADGKAYCWGYNVYGPLGVDSTSNRAYPVPVVATSGPLAGKTVIQVTTGFVENSPYAATGCAVTTDGTAACWGSTDTYGNLANGSVTGSKVPVPVQITADLTGRAITSVSTNGRTTSFLTR</sequence>
<protein>
    <recommendedName>
        <fullName evidence="3">RCC1-like domain-containing protein</fullName>
    </recommendedName>
</protein>